<sequence length="80" mass="8664">MGEMNKQAILSSTPDEHCSIQTRVVGEGIGGRGMGEIFTQATQSSTDEHCSIQTRVIREGISGWEVGEMDTQATLTEQYG</sequence>
<gene>
    <name evidence="1" type="ORF">BaRGS_00039538</name>
</gene>
<dbReference type="Proteomes" id="UP001519460">
    <property type="component" value="Unassembled WGS sequence"/>
</dbReference>
<dbReference type="EMBL" id="JACVVK020000698">
    <property type="protein sequence ID" value="KAK7455049.1"/>
    <property type="molecule type" value="Genomic_DNA"/>
</dbReference>
<reference evidence="1 2" key="1">
    <citation type="journal article" date="2023" name="Sci. Data">
        <title>Genome assembly of the Korean intertidal mud-creeper Batillaria attramentaria.</title>
        <authorList>
            <person name="Patra A.K."/>
            <person name="Ho P.T."/>
            <person name="Jun S."/>
            <person name="Lee S.J."/>
            <person name="Kim Y."/>
            <person name="Won Y.J."/>
        </authorList>
    </citation>
    <scope>NUCLEOTIDE SEQUENCE [LARGE SCALE GENOMIC DNA]</scope>
    <source>
        <strain evidence="1">Wonlab-2016</strain>
    </source>
</reference>
<protein>
    <submittedName>
        <fullName evidence="1">Uncharacterized protein</fullName>
    </submittedName>
</protein>
<dbReference type="AlphaFoldDB" id="A0ABD0J3G4"/>
<keyword evidence="2" id="KW-1185">Reference proteome</keyword>
<evidence type="ECO:0000313" key="2">
    <source>
        <dbReference type="Proteomes" id="UP001519460"/>
    </source>
</evidence>
<proteinExistence type="predicted"/>
<accession>A0ABD0J3G4</accession>
<evidence type="ECO:0000313" key="1">
    <source>
        <dbReference type="EMBL" id="KAK7455049.1"/>
    </source>
</evidence>
<comment type="caution">
    <text evidence="1">The sequence shown here is derived from an EMBL/GenBank/DDBJ whole genome shotgun (WGS) entry which is preliminary data.</text>
</comment>
<organism evidence="1 2">
    <name type="scientific">Batillaria attramentaria</name>
    <dbReference type="NCBI Taxonomy" id="370345"/>
    <lineage>
        <taxon>Eukaryota</taxon>
        <taxon>Metazoa</taxon>
        <taxon>Spiralia</taxon>
        <taxon>Lophotrochozoa</taxon>
        <taxon>Mollusca</taxon>
        <taxon>Gastropoda</taxon>
        <taxon>Caenogastropoda</taxon>
        <taxon>Sorbeoconcha</taxon>
        <taxon>Cerithioidea</taxon>
        <taxon>Batillariidae</taxon>
        <taxon>Batillaria</taxon>
    </lineage>
</organism>
<name>A0ABD0J3G4_9CAEN</name>